<dbReference type="InterPro" id="IPR000073">
    <property type="entry name" value="AB_hydrolase_1"/>
</dbReference>
<reference evidence="2 3" key="1">
    <citation type="submission" date="2023-07" db="EMBL/GenBank/DDBJ databases">
        <title>Genomic Encyclopedia of Type Strains, Phase IV (KMG-IV): sequencing the most valuable type-strain genomes for metagenomic binning, comparative biology and taxonomic classification.</title>
        <authorList>
            <person name="Goeker M."/>
        </authorList>
    </citation>
    <scope>NUCLEOTIDE SEQUENCE [LARGE SCALE GENOMIC DNA]</scope>
    <source>
        <strain evidence="2 3">DSM 12396</strain>
    </source>
</reference>
<dbReference type="EMBL" id="JAUSUX010000034">
    <property type="protein sequence ID" value="MDQ0287643.1"/>
    <property type="molecule type" value="Genomic_DNA"/>
</dbReference>
<protein>
    <submittedName>
        <fullName evidence="2">Pimeloyl-ACP methyl ester carboxylesterase</fullName>
    </submittedName>
</protein>
<organism evidence="2 3">
    <name type="scientific">Desulfofundulus luciae</name>
    <dbReference type="NCBI Taxonomy" id="74702"/>
    <lineage>
        <taxon>Bacteria</taxon>
        <taxon>Bacillati</taxon>
        <taxon>Bacillota</taxon>
        <taxon>Clostridia</taxon>
        <taxon>Eubacteriales</taxon>
        <taxon>Peptococcaceae</taxon>
        <taxon>Desulfofundulus</taxon>
    </lineage>
</organism>
<evidence type="ECO:0000313" key="3">
    <source>
        <dbReference type="Proteomes" id="UP001225644"/>
    </source>
</evidence>
<dbReference type="PRINTS" id="PR00111">
    <property type="entry name" value="ABHYDROLASE"/>
</dbReference>
<evidence type="ECO:0000313" key="2">
    <source>
        <dbReference type="EMBL" id="MDQ0287643.1"/>
    </source>
</evidence>
<proteinExistence type="predicted"/>
<name>A0ABU0B584_9FIRM</name>
<dbReference type="Pfam" id="PF12697">
    <property type="entry name" value="Abhydrolase_6"/>
    <property type="match status" value="1"/>
</dbReference>
<dbReference type="InterPro" id="IPR050266">
    <property type="entry name" value="AB_hydrolase_sf"/>
</dbReference>
<dbReference type="InterPro" id="IPR029058">
    <property type="entry name" value="AB_hydrolase_fold"/>
</dbReference>
<accession>A0ABU0B584</accession>
<dbReference type="PANTHER" id="PTHR43798">
    <property type="entry name" value="MONOACYLGLYCEROL LIPASE"/>
    <property type="match status" value="1"/>
</dbReference>
<sequence length="272" mass="30127">MEGYLMPFITLEGLTYHYTAGMPQNKEPKQTILFIHGAGGSHRHWLHQLNGLKEDYLVLAVDLPGHGQSQGKAADAIAAYNEFIYAFAERLIGHPFFLAGHSMGGAITLDFARCYPEKLAGMVLIGTGARLRVLPALLETFQRGEHYAELIQLAYGKNAPPALLEAARREMESVPSSVYLADFTACNGFDLMGVLPFIDVPALVIAADQDLLTPVKYGQYLKQKLPRAELEIIHGAGHMMMLERPGEINAIIKRFLEEHSTITGNHWVNQDE</sequence>
<gene>
    <name evidence="2" type="ORF">J2Z49_002773</name>
</gene>
<dbReference type="Gene3D" id="3.40.50.1820">
    <property type="entry name" value="alpha/beta hydrolase"/>
    <property type="match status" value="1"/>
</dbReference>
<keyword evidence="3" id="KW-1185">Reference proteome</keyword>
<comment type="caution">
    <text evidence="2">The sequence shown here is derived from an EMBL/GenBank/DDBJ whole genome shotgun (WGS) entry which is preliminary data.</text>
</comment>
<feature type="domain" description="AB hydrolase-1" evidence="1">
    <location>
        <begin position="32"/>
        <end position="250"/>
    </location>
</feature>
<dbReference type="SUPFAM" id="SSF53474">
    <property type="entry name" value="alpha/beta-Hydrolases"/>
    <property type="match status" value="1"/>
</dbReference>
<evidence type="ECO:0000259" key="1">
    <source>
        <dbReference type="Pfam" id="PF12697"/>
    </source>
</evidence>
<dbReference type="PANTHER" id="PTHR43798:SF33">
    <property type="entry name" value="HYDROLASE, PUTATIVE (AFU_ORTHOLOGUE AFUA_2G14860)-RELATED"/>
    <property type="match status" value="1"/>
</dbReference>
<dbReference type="Proteomes" id="UP001225644">
    <property type="component" value="Unassembled WGS sequence"/>
</dbReference>